<dbReference type="GO" id="GO:0005524">
    <property type="term" value="F:ATP binding"/>
    <property type="evidence" value="ECO:0007669"/>
    <property type="project" value="InterPro"/>
</dbReference>
<dbReference type="EMBL" id="JAODUO010000109">
    <property type="protein sequence ID" value="KAK2189330.1"/>
    <property type="molecule type" value="Genomic_DNA"/>
</dbReference>
<dbReference type="InterPro" id="IPR000719">
    <property type="entry name" value="Prot_kinase_dom"/>
</dbReference>
<dbReference type="InterPro" id="IPR029023">
    <property type="entry name" value="Tensin_phosphatase"/>
</dbReference>
<evidence type="ECO:0000259" key="6">
    <source>
        <dbReference type="PROSITE" id="PS51182"/>
    </source>
</evidence>
<feature type="domain" description="C2 tensin-type" evidence="6">
    <location>
        <begin position="572"/>
        <end position="710"/>
    </location>
</feature>
<keyword evidence="2" id="KW-0547">Nucleotide-binding</keyword>
<dbReference type="FunFam" id="3.90.190.10:FF:000008">
    <property type="entry name" value="putative tyrosine-protein phosphatase auxilin isoform X2"/>
    <property type="match status" value="1"/>
</dbReference>
<evidence type="ECO:0000256" key="1">
    <source>
        <dbReference type="ARBA" id="ARBA00005490"/>
    </source>
</evidence>
<dbReference type="Proteomes" id="UP001209878">
    <property type="component" value="Unassembled WGS sequence"/>
</dbReference>
<dbReference type="PROSITE" id="PS51182">
    <property type="entry name" value="C2_TENSIN"/>
    <property type="match status" value="1"/>
</dbReference>
<dbReference type="Gene3D" id="1.10.510.10">
    <property type="entry name" value="Transferase(Phosphotransferase) domain 1"/>
    <property type="match status" value="1"/>
</dbReference>
<dbReference type="GO" id="GO:0004674">
    <property type="term" value="F:protein serine/threonine kinase activity"/>
    <property type="evidence" value="ECO:0007669"/>
    <property type="project" value="TreeGrafter"/>
</dbReference>
<dbReference type="PROSITE" id="PS50011">
    <property type="entry name" value="PROTEIN_KINASE_DOM"/>
    <property type="match status" value="1"/>
</dbReference>
<dbReference type="PROSITE" id="PS00108">
    <property type="entry name" value="PROTEIN_KINASE_ST"/>
    <property type="match status" value="1"/>
</dbReference>
<dbReference type="GO" id="GO:2000369">
    <property type="term" value="P:regulation of clathrin-dependent endocytosis"/>
    <property type="evidence" value="ECO:0007669"/>
    <property type="project" value="TreeGrafter"/>
</dbReference>
<dbReference type="GO" id="GO:0005737">
    <property type="term" value="C:cytoplasm"/>
    <property type="evidence" value="ECO:0007669"/>
    <property type="project" value="TreeGrafter"/>
</dbReference>
<organism evidence="7 8">
    <name type="scientific">Ridgeia piscesae</name>
    <name type="common">Tubeworm</name>
    <dbReference type="NCBI Taxonomy" id="27915"/>
    <lineage>
        <taxon>Eukaryota</taxon>
        <taxon>Metazoa</taxon>
        <taxon>Spiralia</taxon>
        <taxon>Lophotrochozoa</taxon>
        <taxon>Annelida</taxon>
        <taxon>Polychaeta</taxon>
        <taxon>Sedentaria</taxon>
        <taxon>Canalipalpata</taxon>
        <taxon>Sabellida</taxon>
        <taxon>Siboglinidae</taxon>
        <taxon>Ridgeia</taxon>
    </lineage>
</organism>
<dbReference type="Gene3D" id="2.60.40.1110">
    <property type="match status" value="1"/>
</dbReference>
<dbReference type="InterPro" id="IPR035892">
    <property type="entry name" value="C2_domain_sf"/>
</dbReference>
<feature type="compositionally biased region" description="Polar residues" evidence="3">
    <location>
        <begin position="809"/>
        <end position="825"/>
    </location>
</feature>
<sequence length="1020" mass="112208">MADFFKSALGYLGSSGINQDNSFVGQYVELGDQKLRVKKVIAEGGFAFVFVAEDQKDGQQYALKRLLASDEETSKGIIQEICFLKKLSGHANIIQFIAAASIGKEESDHGQTEFLILTELCTGGQLVDILNSLGHALPCNVILQVFYQVCRAVQHMHRQKPPIVHRDLKVENLLLSRAGMVKLCDFGSATTQTHAPDHTWTPMRRSTVEDEITKNTTPMYRAPEMLDLYQNFPITELADIWALGCVLYLLCFNEHPFADSAKLRIINANYTIPETDTEYSVFHDLIRSMLKVDPRERPSINDIVSQLQEVAIARGVNLKAALELHPTAREELQVPPVSPSIKRLSDYQDSVNPYQYQSHTRQQTPPPSATAGLFSSLRGGAASLLKNVKDASTKVMDTVSASINKGDMDFTYLTTRLAVMSFPAEGVEATIKNHIDDVRGFLDLHHANCYAVYNCSQRLYRASKFQNRVSDCGWSLKKAPTLALLFSVCKNMHLWLRQNPTNICVVHCTDGKAVSATVVCAFMCFCRLFDNPDHALKLFAMKRVPPGILPSQRRYIGYICEMVKEIPVLPHNKAVMLVSVTMLPVPMFNRMKNGCRPFLEVYLGEDRILSTSQEYERMRGFTLDEGAATIPLNILVTGDVTIVASHARSTFGGKVQGKITSMKMFQIQFHTGFLKPETKTLNFSKRELDLQDTPDKYPEGFHITFDVVVSAADRPRVEEASLPWEGFTAKGLGSKIVFSNKTEQQQLAAEFDVSERVKRKLSATGSWGSSDQYHDLSPVSDNPPAVEKSAPPPRPPPPATAIKDEPTSVGKSSFFTTLDWQTDSGQRPGDTAGAAVTTDSDNEEDTTDVGMKRRPMEAFQDSFDELVTERAGNKDDSDKNNVHTDKVEGEGLIDDVSDDDACPDGPPGEPVADLLNMGAASADVSSTAQQINLLKMGSAEPSFYDQLIGGPDATPQVAAPTSQNLLGDDFSLFQQAAPPAAAPVQPTNTLGSDANFGGFDAFQGSTGAAPSRGKWFSEHR</sequence>
<gene>
    <name evidence="7" type="ORF">NP493_109g06044</name>
</gene>
<dbReference type="PROSITE" id="PS51181">
    <property type="entry name" value="PPASE_TENSIN"/>
    <property type="match status" value="1"/>
</dbReference>
<accession>A0AAD9P762</accession>
<dbReference type="FunFam" id="1.10.510.10:FF:000228">
    <property type="entry name" value="cyclin-G-associated kinase isoform X1"/>
    <property type="match status" value="1"/>
</dbReference>
<dbReference type="FunFam" id="2.60.40.1110:FF:000001">
    <property type="entry name" value="cyclin-G-associated kinase isoform X2"/>
    <property type="match status" value="1"/>
</dbReference>
<dbReference type="InterPro" id="IPR008271">
    <property type="entry name" value="Ser/Thr_kinase_AS"/>
</dbReference>
<name>A0AAD9P762_RIDPI</name>
<evidence type="ECO:0000313" key="8">
    <source>
        <dbReference type="Proteomes" id="UP001209878"/>
    </source>
</evidence>
<dbReference type="SUPFAM" id="SSF49562">
    <property type="entry name" value="C2 domain (Calcium/lipid-binding domain, CaLB)"/>
    <property type="match status" value="1"/>
</dbReference>
<feature type="domain" description="Phosphatase tensin-type" evidence="5">
    <location>
        <begin position="399"/>
        <end position="566"/>
    </location>
</feature>
<proteinExistence type="inferred from homology"/>
<dbReference type="InterPro" id="IPR029021">
    <property type="entry name" value="Prot-tyrosine_phosphatase-like"/>
</dbReference>
<feature type="compositionally biased region" description="Pro residues" evidence="3">
    <location>
        <begin position="790"/>
        <end position="799"/>
    </location>
</feature>
<dbReference type="SUPFAM" id="SSF52799">
    <property type="entry name" value="(Phosphotyrosine protein) phosphatases II"/>
    <property type="match status" value="1"/>
</dbReference>
<evidence type="ECO:0000256" key="3">
    <source>
        <dbReference type="SAM" id="MobiDB-lite"/>
    </source>
</evidence>
<comment type="caution">
    <text evidence="7">The sequence shown here is derived from an EMBL/GenBank/DDBJ whole genome shotgun (WGS) entry which is preliminary data.</text>
</comment>
<feature type="compositionally biased region" description="Acidic residues" evidence="3">
    <location>
        <begin position="891"/>
        <end position="902"/>
    </location>
</feature>
<dbReference type="SUPFAM" id="SSF56112">
    <property type="entry name" value="Protein kinase-like (PK-like)"/>
    <property type="match status" value="1"/>
</dbReference>
<dbReference type="GO" id="GO:0035612">
    <property type="term" value="F:AP-2 adaptor complex binding"/>
    <property type="evidence" value="ECO:0007669"/>
    <property type="project" value="TreeGrafter"/>
</dbReference>
<evidence type="ECO:0000259" key="4">
    <source>
        <dbReference type="PROSITE" id="PS50011"/>
    </source>
</evidence>
<protein>
    <recommendedName>
        <fullName evidence="9">Cyclin-G-associated kinase</fullName>
    </recommendedName>
</protein>
<dbReference type="Pfam" id="PF10409">
    <property type="entry name" value="PTEN_C2"/>
    <property type="match status" value="1"/>
</dbReference>
<reference evidence="7" key="1">
    <citation type="journal article" date="2023" name="Mol. Biol. Evol.">
        <title>Third-Generation Sequencing Reveals the Adaptive Role of the Epigenome in Three Deep-Sea Polychaetes.</title>
        <authorList>
            <person name="Perez M."/>
            <person name="Aroh O."/>
            <person name="Sun Y."/>
            <person name="Lan Y."/>
            <person name="Juniper S.K."/>
            <person name="Young C.R."/>
            <person name="Angers B."/>
            <person name="Qian P.Y."/>
        </authorList>
    </citation>
    <scope>NUCLEOTIDE SEQUENCE</scope>
    <source>
        <strain evidence="7">R07B-5</strain>
    </source>
</reference>
<comment type="similarity">
    <text evidence="1">Belongs to the protein kinase superfamily. AGC Ser/Thr protein kinase family. PKC subfamily.</text>
</comment>
<feature type="domain" description="Protein kinase" evidence="4">
    <location>
        <begin position="35"/>
        <end position="312"/>
    </location>
</feature>
<dbReference type="AlphaFoldDB" id="A0AAD9P762"/>
<keyword evidence="8" id="KW-1185">Reference proteome</keyword>
<feature type="region of interest" description="Disordered" evidence="3">
    <location>
        <begin position="763"/>
        <end position="910"/>
    </location>
</feature>
<dbReference type="InterPro" id="IPR011009">
    <property type="entry name" value="Kinase-like_dom_sf"/>
</dbReference>
<dbReference type="SMART" id="SM00220">
    <property type="entry name" value="S_TKc"/>
    <property type="match status" value="1"/>
</dbReference>
<dbReference type="GO" id="GO:0045747">
    <property type="term" value="P:positive regulation of Notch signaling pathway"/>
    <property type="evidence" value="ECO:0007669"/>
    <property type="project" value="TreeGrafter"/>
</dbReference>
<dbReference type="Gene3D" id="3.90.190.10">
    <property type="entry name" value="Protein tyrosine phosphatase superfamily"/>
    <property type="match status" value="1"/>
</dbReference>
<evidence type="ECO:0008006" key="9">
    <source>
        <dbReference type="Google" id="ProtNLM"/>
    </source>
</evidence>
<dbReference type="Pfam" id="PF00069">
    <property type="entry name" value="Pkinase"/>
    <property type="match status" value="1"/>
</dbReference>
<dbReference type="SMART" id="SM01326">
    <property type="entry name" value="PTEN_C2"/>
    <property type="match status" value="1"/>
</dbReference>
<feature type="compositionally biased region" description="Basic and acidic residues" evidence="3">
    <location>
        <begin position="867"/>
        <end position="889"/>
    </location>
</feature>
<evidence type="ECO:0000256" key="2">
    <source>
        <dbReference type="ARBA" id="ARBA00022741"/>
    </source>
</evidence>
<dbReference type="PANTHER" id="PTHR22967">
    <property type="entry name" value="SERINE/THREONINE PROTEIN KINASE"/>
    <property type="match status" value="1"/>
</dbReference>
<dbReference type="PANTHER" id="PTHR22967:SF105">
    <property type="entry name" value="CYCLIN-G-ASSOCIATED KINASE"/>
    <property type="match status" value="1"/>
</dbReference>
<feature type="region of interest" description="Disordered" evidence="3">
    <location>
        <begin position="1001"/>
        <end position="1020"/>
    </location>
</feature>
<evidence type="ECO:0000259" key="5">
    <source>
        <dbReference type="PROSITE" id="PS51181"/>
    </source>
</evidence>
<dbReference type="InterPro" id="IPR014020">
    <property type="entry name" value="Tensin_C2-dom"/>
</dbReference>
<evidence type="ECO:0000313" key="7">
    <source>
        <dbReference type="EMBL" id="KAK2189330.1"/>
    </source>
</evidence>